<sequence length="277" mass="31430">MQQYIDLAKDVLSNGDSIMDRTGTGTVSVLNRMLKFDLQKGFPVPTTKALFYRGVVAELLWFLSGSTNMYDLEELTYGTRGERQTIWTGNYEKQGREKGYEDGYLGPIYGKQWRSFIQVDQISKLIADIKADTFHNRKMIVSAWNPLDLPDMVLSPCHVMFVVNTRGNRLNLTWYQPSCDVFLGLPYNIASYATLAYSLAQITGLDVGELCVHLGDTHIYSNHLDQIKEQITREPYELPELVLPEFSSLEELLQCSPADFKLHGYTHHPKLTGAMSA</sequence>
<comment type="similarity">
    <text evidence="1">Belongs to the thymidylate synthase family.</text>
</comment>
<dbReference type="EMBL" id="JX195166">
    <property type="protein sequence ID" value="AFQ22248.1"/>
    <property type="molecule type" value="Genomic_DNA"/>
</dbReference>
<keyword evidence="4" id="KW-0808">Transferase</keyword>
<organism evidence="6 7">
    <name type="scientific">Pectobacterium phage My1</name>
    <dbReference type="NCBI Taxonomy" id="1204539"/>
    <lineage>
        <taxon>Viruses</taxon>
        <taxon>Duplodnaviria</taxon>
        <taxon>Heunggongvirae</taxon>
        <taxon>Uroviricota</taxon>
        <taxon>Caudoviricetes</taxon>
        <taxon>Demerecviridae</taxon>
        <taxon>Mccorquodalevirinae</taxon>
        <taxon>Myunavirus</taxon>
        <taxon>Myunavirus My1</taxon>
    </lineage>
</organism>
<dbReference type="GO" id="GO:0004799">
    <property type="term" value="F:thymidylate synthase activity"/>
    <property type="evidence" value="ECO:0007669"/>
    <property type="project" value="UniProtKB-EC"/>
</dbReference>
<dbReference type="Pfam" id="PF00303">
    <property type="entry name" value="Thymidylat_synt"/>
    <property type="match status" value="1"/>
</dbReference>
<protein>
    <recommendedName>
        <fullName evidence="2">thymidylate synthase</fullName>
        <ecNumber evidence="2">2.1.1.45</ecNumber>
    </recommendedName>
</protein>
<dbReference type="SUPFAM" id="SSF55831">
    <property type="entry name" value="Thymidylate synthase/dCMP hydroxymethylase"/>
    <property type="match status" value="1"/>
</dbReference>
<evidence type="ECO:0000256" key="4">
    <source>
        <dbReference type="ARBA" id="ARBA00022679"/>
    </source>
</evidence>
<name>J9QM74_9CAUD</name>
<dbReference type="PRINTS" id="PR00108">
    <property type="entry name" value="THYMDSNTHASE"/>
</dbReference>
<dbReference type="InterPro" id="IPR036926">
    <property type="entry name" value="Thymidate_synth/dCMP_Mease_sf"/>
</dbReference>
<dbReference type="InterPro" id="IPR000398">
    <property type="entry name" value="Thymidylate_synthase"/>
</dbReference>
<evidence type="ECO:0000256" key="1">
    <source>
        <dbReference type="ARBA" id="ARBA00009972"/>
    </source>
</evidence>
<dbReference type="GO" id="GO:0006231">
    <property type="term" value="P:dTMP biosynthetic process"/>
    <property type="evidence" value="ECO:0007669"/>
    <property type="project" value="InterPro"/>
</dbReference>
<feature type="domain" description="Thymidylate synthase/dCMP hydroxymethylase" evidence="5">
    <location>
        <begin position="2"/>
        <end position="276"/>
    </location>
</feature>
<evidence type="ECO:0000313" key="6">
    <source>
        <dbReference type="EMBL" id="AFQ22248.1"/>
    </source>
</evidence>
<evidence type="ECO:0000256" key="2">
    <source>
        <dbReference type="ARBA" id="ARBA00011947"/>
    </source>
</evidence>
<gene>
    <name evidence="6" type="ORF">My1_089</name>
</gene>
<evidence type="ECO:0000313" key="7">
    <source>
        <dbReference type="Proteomes" id="UP000006280"/>
    </source>
</evidence>
<keyword evidence="7" id="KW-1185">Reference proteome</keyword>
<dbReference type="PANTHER" id="PTHR11548">
    <property type="entry name" value="THYMIDYLATE SYNTHASE 1"/>
    <property type="match status" value="1"/>
</dbReference>
<dbReference type="PANTHER" id="PTHR11548:SF1">
    <property type="entry name" value="THYMIDYLATE SYNTHASE 1"/>
    <property type="match status" value="1"/>
</dbReference>
<dbReference type="GO" id="GO:0032259">
    <property type="term" value="P:methylation"/>
    <property type="evidence" value="ECO:0007669"/>
    <property type="project" value="UniProtKB-KW"/>
</dbReference>
<dbReference type="CDD" id="cd00351">
    <property type="entry name" value="TS_Pyrimidine_HMase"/>
    <property type="match status" value="1"/>
</dbReference>
<dbReference type="InterPro" id="IPR023451">
    <property type="entry name" value="Thymidate_synth/dCMP_Mease_dom"/>
</dbReference>
<dbReference type="RefSeq" id="YP_006906341.1">
    <property type="nucleotide sequence ID" value="NC_018837.1"/>
</dbReference>
<reference evidence="6 7" key="1">
    <citation type="journal article" date="2012" name="J. Virol.">
        <title>Complete Genome Sequence of Pectobacterium carotovorum subsp. carotovorum Bacteriophage My1.</title>
        <authorList>
            <person name="Lee D.H."/>
            <person name="Lee J.H."/>
            <person name="Shin H."/>
            <person name="Ji S."/>
            <person name="Roh E."/>
            <person name="Jung K."/>
            <person name="Ryu S."/>
            <person name="Choi J."/>
            <person name="Heu S."/>
        </authorList>
    </citation>
    <scope>NUCLEOTIDE SEQUENCE [LARGE SCALE GENOMIC DNA]</scope>
</reference>
<dbReference type="Proteomes" id="UP000006280">
    <property type="component" value="Segment"/>
</dbReference>
<dbReference type="Gene3D" id="3.30.572.10">
    <property type="entry name" value="Thymidylate synthase/dCMP hydroxymethylase domain"/>
    <property type="match status" value="1"/>
</dbReference>
<dbReference type="InterPro" id="IPR045097">
    <property type="entry name" value="Thymidate_synth/dCMP_Mease"/>
</dbReference>
<dbReference type="OrthoDB" id="13491at10239"/>
<keyword evidence="3" id="KW-0489">Methyltransferase</keyword>
<evidence type="ECO:0000256" key="3">
    <source>
        <dbReference type="ARBA" id="ARBA00022603"/>
    </source>
</evidence>
<proteinExistence type="inferred from homology"/>
<dbReference type="EC" id="2.1.1.45" evidence="2"/>
<dbReference type="KEGG" id="vg:13826791"/>
<dbReference type="GeneID" id="13826791"/>
<dbReference type="NCBIfam" id="TIGR03284">
    <property type="entry name" value="thym_sym"/>
    <property type="match status" value="1"/>
</dbReference>
<evidence type="ECO:0000259" key="5">
    <source>
        <dbReference type="Pfam" id="PF00303"/>
    </source>
</evidence>
<accession>J9QM74</accession>